<keyword evidence="2" id="KW-0548">Nucleotidyltransferase</keyword>
<gene>
    <name evidence="2" type="ordered locus">Nther_0975</name>
    <name evidence="3" type="ordered locus">Nther_1455</name>
    <name evidence="4" type="ordered locus">Nther_1463</name>
    <name evidence="5" type="ordered locus">Nther_1618</name>
    <name evidence="6" type="ordered locus">Nther_1878</name>
    <name evidence="7" type="ordered locus">Nther_1922</name>
    <name evidence="8" type="ordered locus">Nther_2375</name>
</gene>
<dbReference type="KEGG" id="nth:Nther_0975"/>
<dbReference type="KEGG" id="nth:Nther_2375"/>
<dbReference type="EMBL" id="CP001034">
    <property type="protein sequence ID" value="ACB84559.1"/>
    <property type="molecule type" value="Genomic_DNA"/>
</dbReference>
<dbReference type="InterPro" id="IPR043128">
    <property type="entry name" value="Rev_trsase/Diguanyl_cyclase"/>
</dbReference>
<dbReference type="Proteomes" id="UP000001683">
    <property type="component" value="Chromosome"/>
</dbReference>
<dbReference type="Pfam" id="PF08388">
    <property type="entry name" value="GIIM"/>
    <property type="match status" value="1"/>
</dbReference>
<dbReference type="EMBL" id="CP001034">
    <property type="protein sequence ID" value="ACB85493.1"/>
    <property type="molecule type" value="Genomic_DNA"/>
</dbReference>
<organism evidence="2 9">
    <name type="scientific">Natranaerobius thermophilus (strain ATCC BAA-1301 / DSM 18059 / JW/NM-WN-LF)</name>
    <dbReference type="NCBI Taxonomy" id="457570"/>
    <lineage>
        <taxon>Bacteria</taxon>
        <taxon>Bacillati</taxon>
        <taxon>Bacillota</taxon>
        <taxon>Clostridia</taxon>
        <taxon>Natranaerobiales</taxon>
        <taxon>Natranaerobiaceae</taxon>
        <taxon>Natranaerobius</taxon>
    </lineage>
</organism>
<dbReference type="GO" id="GO:0003964">
    <property type="term" value="F:RNA-directed DNA polymerase activity"/>
    <property type="evidence" value="ECO:0007669"/>
    <property type="project" value="UniProtKB-KW"/>
</dbReference>
<evidence type="ECO:0000313" key="4">
    <source>
        <dbReference type="EMBL" id="ACB85046.1"/>
    </source>
</evidence>
<dbReference type="KEGG" id="nth:Nther_1618"/>
<protein>
    <submittedName>
        <fullName evidence="2">RNA-directed DNA polymerase (Reverse transcriptase)</fullName>
    </submittedName>
</protein>
<dbReference type="RefSeq" id="WP_012447437.1">
    <property type="nucleotide sequence ID" value="NC_010718.1"/>
</dbReference>
<dbReference type="CDD" id="cd01651">
    <property type="entry name" value="RT_G2_intron"/>
    <property type="match status" value="1"/>
</dbReference>
<evidence type="ECO:0000313" key="3">
    <source>
        <dbReference type="EMBL" id="ACB85038.1"/>
    </source>
</evidence>
<evidence type="ECO:0000313" key="7">
    <source>
        <dbReference type="EMBL" id="ACB85493.1"/>
    </source>
</evidence>
<dbReference type="EMBL" id="CP001034">
    <property type="protein sequence ID" value="ACB85038.1"/>
    <property type="molecule type" value="Genomic_DNA"/>
</dbReference>
<evidence type="ECO:0000259" key="1">
    <source>
        <dbReference type="PROSITE" id="PS50878"/>
    </source>
</evidence>
<dbReference type="InterPro" id="IPR013597">
    <property type="entry name" value="Mat_intron_G2"/>
</dbReference>
<reference evidence="2 9" key="2">
    <citation type="journal article" date="2011" name="J. Bacteriol.">
        <title>Complete genome sequence of the anaerobic, halophilic alkalithermophile Natranaerobius thermophilus JW/NM-WN-LF.</title>
        <authorList>
            <person name="Zhao B."/>
            <person name="Mesbah N.M."/>
            <person name="Dalin E."/>
            <person name="Goodwin L."/>
            <person name="Nolan M."/>
            <person name="Pitluck S."/>
            <person name="Chertkov O."/>
            <person name="Brettin T.S."/>
            <person name="Han J."/>
            <person name="Larimer F.W."/>
            <person name="Land M.L."/>
            <person name="Hauser L."/>
            <person name="Kyrpides N."/>
            <person name="Wiegel J."/>
        </authorList>
    </citation>
    <scope>NUCLEOTIDE SEQUENCE [LARGE SCALE GENOMIC DNA]</scope>
    <source>
        <strain evidence="9">ATCC BAA-1301 / DSM 18059 / JW/NM-WN-LF</strain>
        <strain evidence="2">JW/NM-WN-LF</strain>
    </source>
</reference>
<dbReference type="HOGENOM" id="CLU_013584_2_1_9"/>
<dbReference type="EMBL" id="CP001034">
    <property type="protein sequence ID" value="ACB85450.1"/>
    <property type="molecule type" value="Genomic_DNA"/>
</dbReference>
<dbReference type="NCBIfam" id="TIGR04416">
    <property type="entry name" value="group_II_RT_mat"/>
    <property type="match status" value="1"/>
</dbReference>
<dbReference type="InterPro" id="IPR051083">
    <property type="entry name" value="GrpII_Intron_Splice-Mob/Def"/>
</dbReference>
<keyword evidence="2" id="KW-0808">Transferase</keyword>
<accession>B2A0J8</accession>
<dbReference type="KEGG" id="nth:Nther_1463"/>
<dbReference type="EMBL" id="CP001034">
    <property type="protein sequence ID" value="ACB85192.1"/>
    <property type="molecule type" value="Genomic_DNA"/>
</dbReference>
<dbReference type="PANTHER" id="PTHR34047">
    <property type="entry name" value="NUCLEAR INTRON MATURASE 1, MITOCHONDRIAL-RELATED"/>
    <property type="match status" value="1"/>
</dbReference>
<keyword evidence="2" id="KW-0695">RNA-directed DNA polymerase</keyword>
<dbReference type="AlphaFoldDB" id="B2A0J8"/>
<dbReference type="InterPro" id="IPR000477">
    <property type="entry name" value="RT_dom"/>
</dbReference>
<dbReference type="KEGG" id="nth:Nther_1455"/>
<evidence type="ECO:0000313" key="5">
    <source>
        <dbReference type="EMBL" id="ACB85192.1"/>
    </source>
</evidence>
<evidence type="ECO:0000313" key="6">
    <source>
        <dbReference type="EMBL" id="ACB85450.1"/>
    </source>
</evidence>
<dbReference type="EMBL" id="CP001034">
    <property type="protein sequence ID" value="ACB85046.1"/>
    <property type="molecule type" value="Genomic_DNA"/>
</dbReference>
<dbReference type="KEGG" id="nth:Nther_1878"/>
<keyword evidence="9" id="KW-1185">Reference proteome</keyword>
<evidence type="ECO:0000313" key="9">
    <source>
        <dbReference type="Proteomes" id="UP000001683"/>
    </source>
</evidence>
<dbReference type="SUPFAM" id="SSF56672">
    <property type="entry name" value="DNA/RNA polymerases"/>
    <property type="match status" value="1"/>
</dbReference>
<evidence type="ECO:0000313" key="8">
    <source>
        <dbReference type="EMBL" id="ACB85940.1"/>
    </source>
</evidence>
<feature type="domain" description="Reverse transcriptase" evidence="1">
    <location>
        <begin position="52"/>
        <end position="280"/>
    </location>
</feature>
<evidence type="ECO:0000313" key="2">
    <source>
        <dbReference type="EMBL" id="ACB84559.1"/>
    </source>
</evidence>
<dbReference type="KEGG" id="nth:Nther_1922"/>
<dbReference type="PANTHER" id="PTHR34047:SF8">
    <property type="entry name" value="PROTEIN YKFC"/>
    <property type="match status" value="1"/>
</dbReference>
<dbReference type="Pfam" id="PF00078">
    <property type="entry name" value="RVT_1"/>
    <property type="match status" value="1"/>
</dbReference>
<dbReference type="InterPro" id="IPR030931">
    <property type="entry name" value="Group_II_RT_mat"/>
</dbReference>
<dbReference type="PROSITE" id="PS50878">
    <property type="entry name" value="RT_POL"/>
    <property type="match status" value="1"/>
</dbReference>
<dbReference type="Gene3D" id="3.30.70.270">
    <property type="match status" value="1"/>
</dbReference>
<dbReference type="EMBL" id="CP001034">
    <property type="protein sequence ID" value="ACB85940.1"/>
    <property type="molecule type" value="Genomic_DNA"/>
</dbReference>
<sequence>MKKWYSLIDKIYSKKNLEDAYRRVRANKGKPGIDQVTVEAYGSNLEENLETLHHDLKIGAYKPQPVRRVKIPKPDGSTRPLGIPTVKDRVVQQATLNILQPIFDPDFHPSSYGYRPNRSCHKAIAKSEQFINKYNLRHVVDMDLSKCFDKLNHELIIEEVAKKVSDGSVLKLIKKFLKSGVMEDGAIEDTEIGSPQGGVISPLLTNIYLDRFDKEMKSRNIRIVRYADDILIFAYTPRQAKRYKDIATEILEDELKLTVNKEKTHITNDRKGVPYLGVIIRSQNISIQPEKIQKFKEKVRTLTPRNHGRNLSEIIKELNPVLRGWANYFRIANCKKQFENLMKWIRRRLRMKKMREWKSWKQLHKTLRRKGYKGEFEKISMNKWRNSSSPLISLALPNKWFDEIGLINISTYQVGILHHFRK</sequence>
<dbReference type="OrthoDB" id="9793236at2"/>
<reference evidence="2 9" key="1">
    <citation type="submission" date="2008-04" db="EMBL/GenBank/DDBJ databases">
        <title>Complete sequence of chromosome of Natranaerobius thermophilus JW/NM-WN-LF.</title>
        <authorList>
            <consortium name="US DOE Joint Genome Institute"/>
            <person name="Copeland A."/>
            <person name="Lucas S."/>
            <person name="Lapidus A."/>
            <person name="Glavina del Rio T."/>
            <person name="Dalin E."/>
            <person name="Tice H."/>
            <person name="Bruce D."/>
            <person name="Goodwin L."/>
            <person name="Pitluck S."/>
            <person name="Chertkov O."/>
            <person name="Brettin T."/>
            <person name="Detter J.C."/>
            <person name="Han C."/>
            <person name="Kuske C.R."/>
            <person name="Schmutz J."/>
            <person name="Larimer F."/>
            <person name="Land M."/>
            <person name="Hauser L."/>
            <person name="Kyrpides N."/>
            <person name="Lykidis A."/>
            <person name="Mesbah N.M."/>
            <person name="Wiegel J."/>
        </authorList>
    </citation>
    <scope>NUCLEOTIDE SEQUENCE [LARGE SCALE GENOMIC DNA]</scope>
    <source>
        <strain evidence="9">ATCC BAA-1301 / DSM 18059 / JW/NM-WN-LF</strain>
        <strain evidence="2">JW/NM-WN-LF</strain>
    </source>
</reference>
<proteinExistence type="predicted"/>
<name>B2A0J8_NATTJ</name>
<dbReference type="eggNOG" id="COG3344">
    <property type="taxonomic scope" value="Bacteria"/>
</dbReference>
<dbReference type="InterPro" id="IPR043502">
    <property type="entry name" value="DNA/RNA_pol_sf"/>
</dbReference>